<dbReference type="EMBL" id="DSGB01000003">
    <property type="protein sequence ID" value="HER95371.1"/>
    <property type="molecule type" value="Genomic_DNA"/>
</dbReference>
<dbReference type="InterPro" id="IPR011519">
    <property type="entry name" value="UnbV_ASPIC"/>
</dbReference>
<keyword evidence="1" id="KW-0732">Signal</keyword>
<dbReference type="Gene3D" id="1.25.40.10">
    <property type="entry name" value="Tetratricopeptide repeat domain"/>
    <property type="match status" value="1"/>
</dbReference>
<accession>A0A7V2AZ85</accession>
<dbReference type="SUPFAM" id="SSF48452">
    <property type="entry name" value="TPR-like"/>
    <property type="match status" value="1"/>
</dbReference>
<evidence type="ECO:0000256" key="1">
    <source>
        <dbReference type="ARBA" id="ARBA00022729"/>
    </source>
</evidence>
<name>A0A7V2AZ85_RHOMR</name>
<dbReference type="InterPro" id="IPR011990">
    <property type="entry name" value="TPR-like_helical_dom_sf"/>
</dbReference>
<organism evidence="3">
    <name type="scientific">Rhodothermus marinus</name>
    <name type="common">Rhodothermus obamensis</name>
    <dbReference type="NCBI Taxonomy" id="29549"/>
    <lineage>
        <taxon>Bacteria</taxon>
        <taxon>Pseudomonadati</taxon>
        <taxon>Rhodothermota</taxon>
        <taxon>Rhodothermia</taxon>
        <taxon>Rhodothermales</taxon>
        <taxon>Rhodothermaceae</taxon>
        <taxon>Rhodothermus</taxon>
    </lineage>
</organism>
<gene>
    <name evidence="3" type="ORF">ENO59_02465</name>
</gene>
<dbReference type="PANTHER" id="PTHR16026">
    <property type="entry name" value="CARTILAGE ACIDIC PROTEIN 1"/>
    <property type="match status" value="1"/>
</dbReference>
<dbReference type="AlphaFoldDB" id="A0A7V2AZ85"/>
<dbReference type="Pfam" id="PF07593">
    <property type="entry name" value="UnbV_ASPIC"/>
    <property type="match status" value="1"/>
</dbReference>
<dbReference type="InterPro" id="IPR027039">
    <property type="entry name" value="Crtac1"/>
</dbReference>
<feature type="domain" description="ASPIC/UnbV" evidence="2">
    <location>
        <begin position="659"/>
        <end position="731"/>
    </location>
</feature>
<dbReference type="InterPro" id="IPR028994">
    <property type="entry name" value="Integrin_alpha_N"/>
</dbReference>
<reference evidence="3" key="1">
    <citation type="journal article" date="2020" name="mSystems">
        <title>Genome- and Community-Level Interaction Insights into Carbon Utilization and Element Cycling Functions of Hydrothermarchaeota in Hydrothermal Sediment.</title>
        <authorList>
            <person name="Zhou Z."/>
            <person name="Liu Y."/>
            <person name="Xu W."/>
            <person name="Pan J."/>
            <person name="Luo Z.H."/>
            <person name="Li M."/>
        </authorList>
    </citation>
    <scope>NUCLEOTIDE SEQUENCE [LARGE SCALE GENOMIC DNA]</scope>
    <source>
        <strain evidence="3">SpSt-143</strain>
    </source>
</reference>
<protein>
    <submittedName>
        <fullName evidence="3">CRTAC1 family protein</fullName>
    </submittedName>
</protein>
<evidence type="ECO:0000259" key="2">
    <source>
        <dbReference type="Pfam" id="PF07593"/>
    </source>
</evidence>
<dbReference type="InterPro" id="IPR013517">
    <property type="entry name" value="FG-GAP"/>
</dbReference>
<dbReference type="Gene3D" id="2.130.10.130">
    <property type="entry name" value="Integrin alpha, N-terminal"/>
    <property type="match status" value="2"/>
</dbReference>
<dbReference type="Pfam" id="PF13517">
    <property type="entry name" value="FG-GAP_3"/>
    <property type="match status" value="4"/>
</dbReference>
<comment type="caution">
    <text evidence="3">The sequence shown here is derived from an EMBL/GenBank/DDBJ whole genome shotgun (WGS) entry which is preliminary data.</text>
</comment>
<proteinExistence type="predicted"/>
<dbReference type="SUPFAM" id="SSF69318">
    <property type="entry name" value="Integrin alpha N-terminal domain"/>
    <property type="match status" value="1"/>
</dbReference>
<dbReference type="PANTHER" id="PTHR16026:SF0">
    <property type="entry name" value="CARTILAGE ACIDIC PROTEIN 1"/>
    <property type="match status" value="1"/>
</dbReference>
<evidence type="ECO:0000313" key="3">
    <source>
        <dbReference type="EMBL" id="HER95371.1"/>
    </source>
</evidence>
<sequence>MKLCQSMVIALCVGAIWGCRATDQELAVPQNGTARMVDTLAAIYRRAQQQPMDYYLLNTLRAAWWQKQLASAGDKASTLHRISYAQELLAAGQTEEAIREIKALLARYQHSAYWQAPETRGLLEMLATAYFRLGEQQNCLAGHADEACILPLRGRAIHRHPEGAQQAITLLTRLVESSPFDFQSRWLLNLAYMALGRYPQEVPQRWRIEGLSIPEATTPLFRNVALSRNAAVVGLAGGVAAEDFNKDGFVDLLVTSYGLNDQVRLLLNNGKGGFIDHTAQAGLIGIVGGLNVVQADYNNDGYVDVLILRGAWLGPAGAIPMSLLRNNGNGTFTDVTYAAGLGTPCPTQTAAFGDFNLDGWIDLFVGCESQGGSVMGLGAAAATAPLDFPCKLYVNNRDGTFTDIASEVGLDVRAWVKGVVWADVNNDGLPDVYLSILGAPNRLFLNRGSSDGRLWRFEDATEQAGVGQPLFSFPVWAFDYNQDGWEDLLAASFDLRYLGEAPAEFALDWLGHPIRSEKPVLYRNNGDGTFTDVTKAAGLDRACFTMSGNYGDLNNDGWPDVYWGTGTPDFRALVPNRLFFGQGEHFVEQTLLSGTGHLQKGHGVAMADFDQDGDLDLYVVLGGAYESDVFPNALFDNEKAASGNWVQLRLEGQRANRAAIGARVRLVVRQPSGSHRVLHATVSSGGSFGASPLMPWIGLGDAVQIDTLVVVWPTPDRRQDVWTHLAVNQTYHLQEGASLKPLK</sequence>